<gene>
    <name evidence="5" type="ORF">OMP40_13405</name>
</gene>
<name>A0A9X4KSS3_9BACL</name>
<comment type="caution">
    <text evidence="5">The sequence shown here is derived from an EMBL/GenBank/DDBJ whole genome shotgun (WGS) entry which is preliminary data.</text>
</comment>
<organism evidence="5 6">
    <name type="scientific">Cohnella rhizosphaerae</name>
    <dbReference type="NCBI Taxonomy" id="1457232"/>
    <lineage>
        <taxon>Bacteria</taxon>
        <taxon>Bacillati</taxon>
        <taxon>Bacillota</taxon>
        <taxon>Bacilli</taxon>
        <taxon>Bacillales</taxon>
        <taxon>Paenibacillaceae</taxon>
        <taxon>Cohnella</taxon>
    </lineage>
</organism>
<keyword evidence="6" id="KW-1185">Reference proteome</keyword>
<evidence type="ECO:0000256" key="3">
    <source>
        <dbReference type="ARBA" id="ARBA00022840"/>
    </source>
</evidence>
<dbReference type="NCBIfam" id="TIGR00724">
    <property type="entry name" value="urea_amlyse_rel"/>
    <property type="match status" value="1"/>
</dbReference>
<protein>
    <submittedName>
        <fullName evidence="5">Biotin-dependent carboxyltransferase family protein</fullName>
    </submittedName>
</protein>
<dbReference type="InterPro" id="IPR003778">
    <property type="entry name" value="CT_A_B"/>
</dbReference>
<dbReference type="SUPFAM" id="SSF50891">
    <property type="entry name" value="Cyclophilin-like"/>
    <property type="match status" value="1"/>
</dbReference>
<keyword evidence="1" id="KW-0547">Nucleotide-binding</keyword>
<dbReference type="PANTHER" id="PTHR43309">
    <property type="entry name" value="5-OXOPROLINASE SUBUNIT C"/>
    <property type="match status" value="1"/>
</dbReference>
<keyword evidence="3" id="KW-0067">ATP-binding</keyword>
<dbReference type="GO" id="GO:0016787">
    <property type="term" value="F:hydrolase activity"/>
    <property type="evidence" value="ECO:0007669"/>
    <property type="project" value="UniProtKB-KW"/>
</dbReference>
<proteinExistence type="predicted"/>
<dbReference type="InterPro" id="IPR029000">
    <property type="entry name" value="Cyclophilin-like_dom_sf"/>
</dbReference>
<evidence type="ECO:0000313" key="5">
    <source>
        <dbReference type="EMBL" id="MDG0810227.1"/>
    </source>
</evidence>
<keyword evidence="2" id="KW-0378">Hydrolase</keyword>
<dbReference type="EMBL" id="JAPDIA010000003">
    <property type="protein sequence ID" value="MDG0810227.1"/>
    <property type="molecule type" value="Genomic_DNA"/>
</dbReference>
<sequence>MIIVKPGLLTTVQDLGRYGSQHFGVIVGGAMDAFALRIANLLVGNDENAAGLEITMLGPEIYFAEAALVSVCGGDLSPRLNDRELPLWKTIVAPEGSVLRFGPARLGCRAYLAIAGGIDAPAKMNSRSTYLRAGIGGWEGRALQKGDRLPVGAPREAGKKLASLLADEAQADGVAFSRWSVAPDLLPAYTPNPEVRTVAGQELALFEEESAERFFAGAFKVRTDSDRMGYRLSGEGDALRLREKRELVSSAVTFGTVQVPPDGQPIVLMADRQTTGGYPKIAQVASADLPLLAQTNLGGTVRFRPVSLQEAQRLYLVRENGIRTLRSGLERMQASGNGRVQADGKR</sequence>
<dbReference type="Pfam" id="PF02626">
    <property type="entry name" value="CT_A_B"/>
    <property type="match status" value="1"/>
</dbReference>
<dbReference type="InterPro" id="IPR052708">
    <property type="entry name" value="PxpC"/>
</dbReference>
<dbReference type="GO" id="GO:0005524">
    <property type="term" value="F:ATP binding"/>
    <property type="evidence" value="ECO:0007669"/>
    <property type="project" value="UniProtKB-KW"/>
</dbReference>
<reference evidence="5" key="1">
    <citation type="submission" date="2022-10" db="EMBL/GenBank/DDBJ databases">
        <title>Comparative genomic analysis of Cohnella hashimotonis sp. nov., isolated from the International Space Station.</title>
        <authorList>
            <person name="Simpson A."/>
            <person name="Venkateswaran K."/>
        </authorList>
    </citation>
    <scope>NUCLEOTIDE SEQUENCE</scope>
    <source>
        <strain evidence="5">DSM 28161</strain>
    </source>
</reference>
<dbReference type="AlphaFoldDB" id="A0A9X4KSS3"/>
<evidence type="ECO:0000259" key="4">
    <source>
        <dbReference type="SMART" id="SM00797"/>
    </source>
</evidence>
<dbReference type="PANTHER" id="PTHR43309:SF5">
    <property type="entry name" value="5-OXOPROLINASE SUBUNIT C"/>
    <property type="match status" value="1"/>
</dbReference>
<dbReference type="Gene3D" id="2.40.100.10">
    <property type="entry name" value="Cyclophilin-like"/>
    <property type="match status" value="1"/>
</dbReference>
<evidence type="ECO:0000256" key="2">
    <source>
        <dbReference type="ARBA" id="ARBA00022801"/>
    </source>
</evidence>
<evidence type="ECO:0000313" key="6">
    <source>
        <dbReference type="Proteomes" id="UP001153404"/>
    </source>
</evidence>
<evidence type="ECO:0000256" key="1">
    <source>
        <dbReference type="ARBA" id="ARBA00022741"/>
    </source>
</evidence>
<dbReference type="SMART" id="SM00797">
    <property type="entry name" value="AHS2"/>
    <property type="match status" value="1"/>
</dbReference>
<accession>A0A9X4KSS3</accession>
<dbReference type="Proteomes" id="UP001153404">
    <property type="component" value="Unassembled WGS sequence"/>
</dbReference>
<feature type="domain" description="Carboxyltransferase" evidence="4">
    <location>
        <begin position="22"/>
        <end position="321"/>
    </location>
</feature>